<proteinExistence type="predicted"/>
<name>A0A829Y5M4_9GAMM</name>
<feature type="signal peptide" evidence="2">
    <location>
        <begin position="1"/>
        <end position="24"/>
    </location>
</feature>
<reference evidence="4" key="1">
    <citation type="submission" date="2020-01" db="EMBL/GenBank/DDBJ databases">
        <title>'Steroidobacter agaridevorans' sp. nov., agar-degrading bacteria isolated from rhizosphere soils.</title>
        <authorList>
            <person name="Ikenaga M."/>
            <person name="Kataoka M."/>
            <person name="Murouchi A."/>
            <person name="Katsuragi S."/>
            <person name="Sakai M."/>
        </authorList>
    </citation>
    <scope>NUCLEOTIDE SEQUENCE [LARGE SCALE GENOMIC DNA]</scope>
    <source>
        <strain evidence="4">YU21-B</strain>
    </source>
</reference>
<evidence type="ECO:0000313" key="4">
    <source>
        <dbReference type="Proteomes" id="UP000445000"/>
    </source>
</evidence>
<evidence type="ECO:0000256" key="1">
    <source>
        <dbReference type="SAM" id="MobiDB-lite"/>
    </source>
</evidence>
<keyword evidence="4" id="KW-1185">Reference proteome</keyword>
<evidence type="ECO:0000256" key="2">
    <source>
        <dbReference type="SAM" id="SignalP"/>
    </source>
</evidence>
<feature type="chain" id="PRO_5032313801" description="Lipoprotein" evidence="2">
    <location>
        <begin position="25"/>
        <end position="152"/>
    </location>
</feature>
<protein>
    <recommendedName>
        <fullName evidence="5">Lipoprotein</fullName>
    </recommendedName>
</protein>
<organism evidence="3 4">
    <name type="scientific">Steroidobacter agaridevorans</name>
    <dbReference type="NCBI Taxonomy" id="2695856"/>
    <lineage>
        <taxon>Bacteria</taxon>
        <taxon>Pseudomonadati</taxon>
        <taxon>Pseudomonadota</taxon>
        <taxon>Gammaproteobacteria</taxon>
        <taxon>Steroidobacterales</taxon>
        <taxon>Steroidobacteraceae</taxon>
        <taxon>Steroidobacter</taxon>
    </lineage>
</organism>
<evidence type="ECO:0000313" key="3">
    <source>
        <dbReference type="EMBL" id="GFE78489.1"/>
    </source>
</evidence>
<dbReference type="RefSeq" id="WP_161810387.1">
    <property type="nucleotide sequence ID" value="NZ_BLJN01000001.1"/>
</dbReference>
<comment type="caution">
    <text evidence="3">The sequence shown here is derived from an EMBL/GenBank/DDBJ whole genome shotgun (WGS) entry which is preliminary data.</text>
</comment>
<feature type="region of interest" description="Disordered" evidence="1">
    <location>
        <begin position="28"/>
        <end position="56"/>
    </location>
</feature>
<gene>
    <name evidence="3" type="ORF">GCM10011487_04890</name>
</gene>
<dbReference type="EMBL" id="BLJN01000001">
    <property type="protein sequence ID" value="GFE78489.1"/>
    <property type="molecule type" value="Genomic_DNA"/>
</dbReference>
<evidence type="ECO:0008006" key="5">
    <source>
        <dbReference type="Google" id="ProtNLM"/>
    </source>
</evidence>
<accession>A0A829Y5M4</accession>
<keyword evidence="2" id="KW-0732">Signal</keyword>
<dbReference type="AlphaFoldDB" id="A0A829Y5M4"/>
<dbReference type="Proteomes" id="UP000445000">
    <property type="component" value="Unassembled WGS sequence"/>
</dbReference>
<dbReference type="PROSITE" id="PS51257">
    <property type="entry name" value="PROKAR_LIPOPROTEIN"/>
    <property type="match status" value="1"/>
</dbReference>
<sequence>MYKQSSIRTAVLITVALLGAGACSKEQPVAQTAAPPPAPAEQSPGTDELGQPSDPRFIGRIWVSTTPGHSRGTLMIFLPDRTLLMDSCFETYRVSKWGAEGDRIRWIEDAIPIEATLSMPNENELRLQLAGQDRVQSFVVATVPTVCPDMPR</sequence>